<feature type="transmembrane region" description="Helical" evidence="1">
    <location>
        <begin position="348"/>
        <end position="368"/>
    </location>
</feature>
<feature type="transmembrane region" description="Helical" evidence="1">
    <location>
        <begin position="185"/>
        <end position="206"/>
    </location>
</feature>
<feature type="transmembrane region" description="Helical" evidence="1">
    <location>
        <begin position="67"/>
        <end position="88"/>
    </location>
</feature>
<dbReference type="AlphaFoldDB" id="A0A5P9JWU8"/>
<dbReference type="Gene3D" id="1.20.1250.20">
    <property type="entry name" value="MFS general substrate transporter like domains"/>
    <property type="match status" value="1"/>
</dbReference>
<dbReference type="PANTHER" id="PTHR23534:SF1">
    <property type="entry name" value="MAJOR FACILITATOR SUPERFAMILY PROTEIN"/>
    <property type="match status" value="1"/>
</dbReference>
<accession>A0A5P9JWU8</accession>
<organism evidence="2 3">
    <name type="scientific">Microvirga thermotolerans</name>
    <dbReference type="NCBI Taxonomy" id="2651334"/>
    <lineage>
        <taxon>Bacteria</taxon>
        <taxon>Pseudomonadati</taxon>
        <taxon>Pseudomonadota</taxon>
        <taxon>Alphaproteobacteria</taxon>
        <taxon>Hyphomicrobiales</taxon>
        <taxon>Methylobacteriaceae</taxon>
        <taxon>Microvirga</taxon>
    </lineage>
</organism>
<evidence type="ECO:0000313" key="3">
    <source>
        <dbReference type="Proteomes" id="UP000325614"/>
    </source>
</evidence>
<dbReference type="Proteomes" id="UP000325614">
    <property type="component" value="Chromosome"/>
</dbReference>
<dbReference type="EMBL" id="CP045423">
    <property type="protein sequence ID" value="QFU16106.1"/>
    <property type="molecule type" value="Genomic_DNA"/>
</dbReference>
<keyword evidence="1" id="KW-0472">Membrane</keyword>
<dbReference type="RefSeq" id="WP_152585751.1">
    <property type="nucleotide sequence ID" value="NZ_CP045423.1"/>
</dbReference>
<gene>
    <name evidence="2" type="ORF">GDR74_07665</name>
</gene>
<keyword evidence="3" id="KW-1185">Reference proteome</keyword>
<evidence type="ECO:0000256" key="1">
    <source>
        <dbReference type="SAM" id="Phobius"/>
    </source>
</evidence>
<feature type="transmembrane region" description="Helical" evidence="1">
    <location>
        <begin position="250"/>
        <end position="275"/>
    </location>
</feature>
<protein>
    <recommendedName>
        <fullName evidence="4">MFS transporter</fullName>
    </recommendedName>
</protein>
<feature type="transmembrane region" description="Helical" evidence="1">
    <location>
        <begin position="32"/>
        <end position="55"/>
    </location>
</feature>
<feature type="transmembrane region" description="Helical" evidence="1">
    <location>
        <begin position="313"/>
        <end position="336"/>
    </location>
</feature>
<feature type="transmembrane region" description="Helical" evidence="1">
    <location>
        <begin position="95"/>
        <end position="114"/>
    </location>
</feature>
<evidence type="ECO:0000313" key="2">
    <source>
        <dbReference type="EMBL" id="QFU16106.1"/>
    </source>
</evidence>
<dbReference type="KEGG" id="mico:GDR74_07665"/>
<dbReference type="InterPro" id="IPR036259">
    <property type="entry name" value="MFS_trans_sf"/>
</dbReference>
<keyword evidence="1" id="KW-0812">Transmembrane</keyword>
<proteinExistence type="predicted"/>
<feature type="transmembrane region" description="Helical" evidence="1">
    <location>
        <begin position="287"/>
        <end position="307"/>
    </location>
</feature>
<keyword evidence="1" id="KW-1133">Transmembrane helix</keyword>
<feature type="transmembrane region" description="Helical" evidence="1">
    <location>
        <begin position="120"/>
        <end position="140"/>
    </location>
</feature>
<sequence>MTASTDLPRAGRLDCACAIVPGDGEADRRGTALLAAAFSLSVLSQVLILGILPLAGLSLAPSRAAAALPYTAFYAGAAVAGLPASLLLDALGRRAAFSLGASIGIAGGLMLVWALTGWHFGALVLGAFWLGVAGGFSLFYRHAAAGIGARGTSALLLVFGAATIAGVAAPGIARAAEALAAPRDFVGMGAAAALAHVGSLAATAALPYRPLHTQLTAPRQGKPWRAVLLPTLVGAAAWFTMTALMGATPIAMVGCGLTGAVSGVVAWHVVAMYAPSLVLAGLPSVRPLWIAGGGSAALGAGALIFSLSSTAPLFSLSAALLGIGWSLAALGTTLWLHRDGEPSRWQLGLHDGCVLAGALLGALATGIAI</sequence>
<reference evidence="2 3" key="1">
    <citation type="submission" date="2019-10" db="EMBL/GenBank/DDBJ databases">
        <title>Isolation, Identification of Microvirga thermotolerans HR1, a novel thermophilic bacterium and Comparative Genomics of the genus Microvirga.</title>
        <authorList>
            <person name="Li J."/>
            <person name="Zhang W."/>
            <person name="Lin M."/>
            <person name="Wang J."/>
        </authorList>
    </citation>
    <scope>NUCLEOTIDE SEQUENCE [LARGE SCALE GENOMIC DNA]</scope>
    <source>
        <strain evidence="2 3">HR1</strain>
    </source>
</reference>
<dbReference type="SUPFAM" id="SSF103473">
    <property type="entry name" value="MFS general substrate transporter"/>
    <property type="match status" value="1"/>
</dbReference>
<name>A0A5P9JWU8_9HYPH</name>
<evidence type="ECO:0008006" key="4">
    <source>
        <dbReference type="Google" id="ProtNLM"/>
    </source>
</evidence>
<feature type="transmembrane region" description="Helical" evidence="1">
    <location>
        <begin position="152"/>
        <end position="173"/>
    </location>
</feature>
<dbReference type="PANTHER" id="PTHR23534">
    <property type="entry name" value="MFS PERMEASE"/>
    <property type="match status" value="1"/>
</dbReference>